<dbReference type="RefSeq" id="WP_390321826.1">
    <property type="nucleotide sequence ID" value="NZ_JBHRTP010000027.1"/>
</dbReference>
<evidence type="ECO:0000259" key="2">
    <source>
        <dbReference type="Pfam" id="PF19112"/>
    </source>
</evidence>
<dbReference type="Proteomes" id="UP001595530">
    <property type="component" value="Unassembled WGS sequence"/>
</dbReference>
<feature type="domain" description="Vanillate O-demethylase oxygenase-like C-terminal catalytic" evidence="2">
    <location>
        <begin position="142"/>
        <end position="313"/>
    </location>
</feature>
<dbReference type="Pfam" id="PF19112">
    <property type="entry name" value="VanA_C"/>
    <property type="match status" value="1"/>
</dbReference>
<proteinExistence type="predicted"/>
<reference evidence="4" key="1">
    <citation type="journal article" date="2019" name="Int. J. Syst. Evol. Microbiol.">
        <title>The Global Catalogue of Microorganisms (GCM) 10K type strain sequencing project: providing services to taxonomists for standard genome sequencing and annotation.</title>
        <authorList>
            <consortium name="The Broad Institute Genomics Platform"/>
            <consortium name="The Broad Institute Genome Sequencing Center for Infectious Disease"/>
            <person name="Wu L."/>
            <person name="Ma J."/>
        </authorList>
    </citation>
    <scope>NUCLEOTIDE SEQUENCE [LARGE SCALE GENOMIC DNA]</scope>
    <source>
        <strain evidence="4">KCTC 42986</strain>
    </source>
</reference>
<keyword evidence="4" id="KW-1185">Reference proteome</keyword>
<sequence>MSGYAHITARCSNGKGGSWKHTPSSPPISTTSEIPMSTLLDPIVLNDWFVVSAVSKVKPGERRFTQLLGVDIAFWRDADGSLHASDKAACQQDGHEYKIVERYGFVWVSLGNPQKDLYALPEFTQSGRRFIDCGTFGVKTSGLRIIENFLDMGHFPFVHTDILGQEPHTEVREYKVETDPDTGEIWAKECSFWQPKAAASATDGLHVDYTYRVMQPFSAALYKTCPSRPGERDVIGVYVQPVKEDECRATLWLLIFDDEHTDSEVIGFQQTIFGQDRPILESQLPKRMPLDPRSEIPTRADASSIAYRRWLRQIGLQYGVQQAV</sequence>
<keyword evidence="3" id="KW-0223">Dioxygenase</keyword>
<dbReference type="SUPFAM" id="SSF55961">
    <property type="entry name" value="Bet v1-like"/>
    <property type="match status" value="1"/>
</dbReference>
<dbReference type="InterPro" id="IPR050584">
    <property type="entry name" value="Cholesterol_7-desaturase"/>
</dbReference>
<dbReference type="EMBL" id="JBHRTP010000027">
    <property type="protein sequence ID" value="MFC3108335.1"/>
    <property type="molecule type" value="Genomic_DNA"/>
</dbReference>
<dbReference type="PANTHER" id="PTHR21266">
    <property type="entry name" value="IRON-SULFUR DOMAIN CONTAINING PROTEIN"/>
    <property type="match status" value="1"/>
</dbReference>
<dbReference type="PANTHER" id="PTHR21266:SF57">
    <property type="entry name" value="3-CHLOROBENZOATE-3,4-DIOXYGENASE"/>
    <property type="match status" value="1"/>
</dbReference>
<name>A0ABV7F0A6_9BURK</name>
<gene>
    <name evidence="3" type="ORF">ACFOFO_10235</name>
</gene>
<evidence type="ECO:0000313" key="4">
    <source>
        <dbReference type="Proteomes" id="UP001595530"/>
    </source>
</evidence>
<dbReference type="InterPro" id="IPR036922">
    <property type="entry name" value="Rieske_2Fe-2S_sf"/>
</dbReference>
<dbReference type="GO" id="GO:0051213">
    <property type="term" value="F:dioxygenase activity"/>
    <property type="evidence" value="ECO:0007669"/>
    <property type="project" value="UniProtKB-KW"/>
</dbReference>
<dbReference type="Gene3D" id="3.90.380.10">
    <property type="entry name" value="Naphthalene 1,2-dioxygenase Alpha Subunit, Chain A, domain 1"/>
    <property type="match status" value="1"/>
</dbReference>
<evidence type="ECO:0000313" key="3">
    <source>
        <dbReference type="EMBL" id="MFC3108335.1"/>
    </source>
</evidence>
<evidence type="ECO:0000256" key="1">
    <source>
        <dbReference type="ARBA" id="ARBA00023002"/>
    </source>
</evidence>
<dbReference type="InterPro" id="IPR044043">
    <property type="entry name" value="VanA_C_cat"/>
</dbReference>
<dbReference type="SUPFAM" id="SSF50022">
    <property type="entry name" value="ISP domain"/>
    <property type="match status" value="1"/>
</dbReference>
<keyword evidence="1" id="KW-0560">Oxidoreductase</keyword>
<accession>A0ABV7F0A6</accession>
<organism evidence="3 4">
    <name type="scientific">Undibacterium arcticum</name>
    <dbReference type="NCBI Taxonomy" id="1762892"/>
    <lineage>
        <taxon>Bacteria</taxon>
        <taxon>Pseudomonadati</taxon>
        <taxon>Pseudomonadota</taxon>
        <taxon>Betaproteobacteria</taxon>
        <taxon>Burkholderiales</taxon>
        <taxon>Oxalobacteraceae</taxon>
        <taxon>Undibacterium</taxon>
    </lineage>
</organism>
<comment type="caution">
    <text evidence="3">The sequence shown here is derived from an EMBL/GenBank/DDBJ whole genome shotgun (WGS) entry which is preliminary data.</text>
</comment>
<protein>
    <submittedName>
        <fullName evidence="3">Aromatic ring-hydroxylating dioxygenase subunit alpha</fullName>
    </submittedName>
</protein>